<dbReference type="InterPro" id="IPR047347">
    <property type="entry name" value="YvaQ-like_sensor"/>
</dbReference>
<dbReference type="InterPro" id="IPR004090">
    <property type="entry name" value="Chemotax_Me-accpt_rcpt"/>
</dbReference>
<keyword evidence="5 11" id="KW-0472">Membrane</keyword>
<feature type="coiled-coil region" evidence="9">
    <location>
        <begin position="291"/>
        <end position="318"/>
    </location>
</feature>
<proteinExistence type="inferred from homology"/>
<protein>
    <submittedName>
        <fullName evidence="14">Chemotaxis protein</fullName>
    </submittedName>
</protein>
<dbReference type="PANTHER" id="PTHR32089:SF120">
    <property type="entry name" value="METHYL-ACCEPTING CHEMOTAXIS PROTEIN TLPQ"/>
    <property type="match status" value="1"/>
</dbReference>
<comment type="caution">
    <text evidence="14">The sequence shown here is derived from an EMBL/GenBank/DDBJ whole genome shotgun (WGS) entry which is preliminary data.</text>
</comment>
<keyword evidence="6 8" id="KW-0807">Transducer</keyword>
<feature type="region of interest" description="Disordered" evidence="10">
    <location>
        <begin position="320"/>
        <end position="340"/>
    </location>
</feature>
<sequence>MLLRKMKIGWRAAASFAVLALLVLLLGWITLMQMSRMDEMSDAIEGKWFPSVLALDEMNTSSAKIRALTLRIHISRDAENRSTDLAALEQAKKDLARVEQTYAAFINSAEERSAYDRFRSSRERYMASQTEVMKAILAGNDTQVSQLVEGPLSETADALTASLRELMQLNKSGAGNASAQSEDAYDNARHIVQAAVAVAMLLTVVLALLFTRSIVVPLNKAVSMAGDIAAGDLSREISDEGQDEPAQLLAALATMRHSLRDTIQQIADSSSQLASASEELHAVTEDSTRGLHQQNNEIEQAATAVNEMTAAVEEVARNAVNTSEASRETDHTARQGQNQVGQTVESIGLLTQDISTTSEEIRRLADNVRNIGQVVTVIRAIAEQTNLLALNAAIEAARAGEQGRGFAVVADEVRALAHRTQQSTGEVEQMIDLIQKETEQAVQAMDTSMQRADSTLGLAQSAGQALEQITQSIGAINERNLVIASASEEQAQVAREVDRNLVNIRDLSLQSSAGADQTTAASQELSSLAVGLNQLVTRFRL</sequence>
<dbReference type="Pfam" id="PF00672">
    <property type="entry name" value="HAMP"/>
    <property type="match status" value="1"/>
</dbReference>
<dbReference type="CDD" id="cd19411">
    <property type="entry name" value="MCP2201-like_sensor"/>
    <property type="match status" value="1"/>
</dbReference>
<evidence type="ECO:0000313" key="15">
    <source>
        <dbReference type="Proteomes" id="UP000023842"/>
    </source>
</evidence>
<feature type="domain" description="Methyl-accepting transducer" evidence="12">
    <location>
        <begin position="269"/>
        <end position="505"/>
    </location>
</feature>
<dbReference type="InterPro" id="IPR003660">
    <property type="entry name" value="HAMP_dom"/>
</dbReference>
<dbReference type="InterPro" id="IPR004089">
    <property type="entry name" value="MCPsignal_dom"/>
</dbReference>
<evidence type="ECO:0000259" key="12">
    <source>
        <dbReference type="PROSITE" id="PS50111"/>
    </source>
</evidence>
<accession>A0ABP3BXY2</accession>
<dbReference type="PROSITE" id="PS50111">
    <property type="entry name" value="CHEMOTAXIS_TRANSDUC_2"/>
    <property type="match status" value="1"/>
</dbReference>
<comment type="similarity">
    <text evidence="7">Belongs to the methyl-accepting chemotaxis (MCP) protein family.</text>
</comment>
<dbReference type="Gene3D" id="1.10.287.950">
    <property type="entry name" value="Methyl-accepting chemotaxis protein"/>
    <property type="match status" value="1"/>
</dbReference>
<dbReference type="SMART" id="SM00283">
    <property type="entry name" value="MA"/>
    <property type="match status" value="1"/>
</dbReference>
<evidence type="ECO:0000256" key="10">
    <source>
        <dbReference type="SAM" id="MobiDB-lite"/>
    </source>
</evidence>
<dbReference type="EMBL" id="JFJN01000044">
    <property type="protein sequence ID" value="EZH80050.1"/>
    <property type="molecule type" value="Genomic_DNA"/>
</dbReference>
<evidence type="ECO:0000256" key="1">
    <source>
        <dbReference type="ARBA" id="ARBA00004370"/>
    </source>
</evidence>
<dbReference type="InterPro" id="IPR024478">
    <property type="entry name" value="HlyB_4HB_MCP"/>
</dbReference>
<dbReference type="CDD" id="cd11386">
    <property type="entry name" value="MCP_signal"/>
    <property type="match status" value="1"/>
</dbReference>
<gene>
    <name evidence="14" type="ORF">AU05_14195</name>
</gene>
<dbReference type="Proteomes" id="UP000023842">
    <property type="component" value="Unassembled WGS sequence"/>
</dbReference>
<name>A0ABP3BXY2_9GAMM</name>
<evidence type="ECO:0000256" key="5">
    <source>
        <dbReference type="ARBA" id="ARBA00023136"/>
    </source>
</evidence>
<reference evidence="15" key="1">
    <citation type="journal article" date="2014" name="Genome Announc.">
        <title>Draft Genome Sequence of the algae degrading bacterium Pseudomonas mendocina AD6.</title>
        <authorList>
            <person name="Barney B.M."/>
            <person name="Lenneman E.M."/>
        </authorList>
    </citation>
    <scope>NUCLEOTIDE SEQUENCE [LARGE SCALE GENOMIC DNA]</scope>
    <source>
        <strain evidence="15">AD6</strain>
    </source>
</reference>
<evidence type="ECO:0000256" key="3">
    <source>
        <dbReference type="ARBA" id="ARBA00022692"/>
    </source>
</evidence>
<evidence type="ECO:0000256" key="7">
    <source>
        <dbReference type="ARBA" id="ARBA00029447"/>
    </source>
</evidence>
<organism evidence="14 15">
    <name type="scientific">Ectopseudomonas composti</name>
    <dbReference type="NCBI Taxonomy" id="658457"/>
    <lineage>
        <taxon>Bacteria</taxon>
        <taxon>Pseudomonadati</taxon>
        <taxon>Pseudomonadota</taxon>
        <taxon>Gammaproteobacteria</taxon>
        <taxon>Pseudomonadales</taxon>
        <taxon>Pseudomonadaceae</taxon>
        <taxon>Ectopseudomonas</taxon>
    </lineage>
</organism>
<keyword evidence="9" id="KW-0175">Coiled coil</keyword>
<evidence type="ECO:0000256" key="11">
    <source>
        <dbReference type="SAM" id="Phobius"/>
    </source>
</evidence>
<evidence type="ECO:0000256" key="2">
    <source>
        <dbReference type="ARBA" id="ARBA00022500"/>
    </source>
</evidence>
<keyword evidence="3 11" id="KW-0812">Transmembrane</keyword>
<comment type="subcellular location">
    <subcellularLocation>
        <location evidence="1">Membrane</location>
    </subcellularLocation>
</comment>
<feature type="domain" description="HAMP" evidence="13">
    <location>
        <begin position="212"/>
        <end position="264"/>
    </location>
</feature>
<evidence type="ECO:0000256" key="6">
    <source>
        <dbReference type="ARBA" id="ARBA00023224"/>
    </source>
</evidence>
<dbReference type="RefSeq" id="WP_037001849.1">
    <property type="nucleotide sequence ID" value="NZ_JFJN01000044.1"/>
</dbReference>
<evidence type="ECO:0000256" key="8">
    <source>
        <dbReference type="PROSITE-ProRule" id="PRU00284"/>
    </source>
</evidence>
<feature type="transmembrane region" description="Helical" evidence="11">
    <location>
        <begin position="191"/>
        <end position="210"/>
    </location>
</feature>
<keyword evidence="2" id="KW-0145">Chemotaxis</keyword>
<evidence type="ECO:0000256" key="9">
    <source>
        <dbReference type="SAM" id="Coils"/>
    </source>
</evidence>
<evidence type="ECO:0000313" key="14">
    <source>
        <dbReference type="EMBL" id="EZH80050.1"/>
    </source>
</evidence>
<dbReference type="SUPFAM" id="SSF58104">
    <property type="entry name" value="Methyl-accepting chemotaxis protein (MCP) signaling domain"/>
    <property type="match status" value="1"/>
</dbReference>
<dbReference type="PRINTS" id="PR00260">
    <property type="entry name" value="CHEMTRNSDUCR"/>
</dbReference>
<dbReference type="PROSITE" id="PS50885">
    <property type="entry name" value="HAMP"/>
    <property type="match status" value="1"/>
</dbReference>
<evidence type="ECO:0000256" key="4">
    <source>
        <dbReference type="ARBA" id="ARBA00022989"/>
    </source>
</evidence>
<dbReference type="Pfam" id="PF12729">
    <property type="entry name" value="4HB_MCP_1"/>
    <property type="match status" value="1"/>
</dbReference>
<evidence type="ECO:0000259" key="13">
    <source>
        <dbReference type="PROSITE" id="PS50885"/>
    </source>
</evidence>
<dbReference type="PANTHER" id="PTHR32089">
    <property type="entry name" value="METHYL-ACCEPTING CHEMOTAXIS PROTEIN MCPB"/>
    <property type="match status" value="1"/>
</dbReference>
<keyword evidence="4 11" id="KW-1133">Transmembrane helix</keyword>
<dbReference type="CDD" id="cd06225">
    <property type="entry name" value="HAMP"/>
    <property type="match status" value="1"/>
</dbReference>
<keyword evidence="15" id="KW-1185">Reference proteome</keyword>
<dbReference type="SMART" id="SM00304">
    <property type="entry name" value="HAMP"/>
    <property type="match status" value="2"/>
</dbReference>
<dbReference type="Pfam" id="PF00015">
    <property type="entry name" value="MCPsignal"/>
    <property type="match status" value="1"/>
</dbReference>